<evidence type="ECO:0000256" key="1">
    <source>
        <dbReference type="SAM" id="MobiDB-lite"/>
    </source>
</evidence>
<dbReference type="AlphaFoldDB" id="A0A0C9Z3W3"/>
<protein>
    <submittedName>
        <fullName evidence="2">Uncharacterized protein</fullName>
    </submittedName>
</protein>
<keyword evidence="3" id="KW-1185">Reference proteome</keyword>
<dbReference type="EMBL" id="KN836431">
    <property type="protein sequence ID" value="KIK32065.1"/>
    <property type="molecule type" value="Genomic_DNA"/>
</dbReference>
<organism evidence="2 3">
    <name type="scientific">Suillus luteus UH-Slu-Lm8-n1</name>
    <dbReference type="NCBI Taxonomy" id="930992"/>
    <lineage>
        <taxon>Eukaryota</taxon>
        <taxon>Fungi</taxon>
        <taxon>Dikarya</taxon>
        <taxon>Basidiomycota</taxon>
        <taxon>Agaricomycotina</taxon>
        <taxon>Agaricomycetes</taxon>
        <taxon>Agaricomycetidae</taxon>
        <taxon>Boletales</taxon>
        <taxon>Suillineae</taxon>
        <taxon>Suillaceae</taxon>
        <taxon>Suillus</taxon>
    </lineage>
</organism>
<evidence type="ECO:0000313" key="3">
    <source>
        <dbReference type="Proteomes" id="UP000054485"/>
    </source>
</evidence>
<gene>
    <name evidence="2" type="ORF">CY34DRAFT_111127</name>
</gene>
<name>A0A0C9Z3W3_9AGAM</name>
<reference evidence="3" key="2">
    <citation type="submission" date="2015-01" db="EMBL/GenBank/DDBJ databases">
        <title>Evolutionary Origins and Diversification of the Mycorrhizal Mutualists.</title>
        <authorList>
            <consortium name="DOE Joint Genome Institute"/>
            <consortium name="Mycorrhizal Genomics Consortium"/>
            <person name="Kohler A."/>
            <person name="Kuo A."/>
            <person name="Nagy L.G."/>
            <person name="Floudas D."/>
            <person name="Copeland A."/>
            <person name="Barry K.W."/>
            <person name="Cichocki N."/>
            <person name="Veneault-Fourrey C."/>
            <person name="LaButti K."/>
            <person name="Lindquist E.A."/>
            <person name="Lipzen A."/>
            <person name="Lundell T."/>
            <person name="Morin E."/>
            <person name="Murat C."/>
            <person name="Riley R."/>
            <person name="Ohm R."/>
            <person name="Sun H."/>
            <person name="Tunlid A."/>
            <person name="Henrissat B."/>
            <person name="Grigoriev I.V."/>
            <person name="Hibbett D.S."/>
            <person name="Martin F."/>
        </authorList>
    </citation>
    <scope>NUCLEOTIDE SEQUENCE [LARGE SCALE GENOMIC DNA]</scope>
    <source>
        <strain evidence="3">UH-Slu-Lm8-n1</strain>
    </source>
</reference>
<proteinExistence type="predicted"/>
<accession>A0A0C9Z3W3</accession>
<dbReference type="InParanoid" id="A0A0C9Z3W3"/>
<dbReference type="Proteomes" id="UP000054485">
    <property type="component" value="Unassembled WGS sequence"/>
</dbReference>
<feature type="region of interest" description="Disordered" evidence="1">
    <location>
        <begin position="1"/>
        <end position="21"/>
    </location>
</feature>
<sequence>MITPISQERRRQSPFTAVSPHTRHKVETGFIKHDDLEQGNLQRPSIETVIQILRTDTSRAVKTLPGPSLSVPLKTSKSLGFVANHVKLYGSDGRIQMFVVPFTCVRSICFKTLSSSTLLIASHFSSLIYHNSHKTVKFRRKKIRAATSNQNELLLQVSKFQRDLRITTHVLYFQLT</sequence>
<reference evidence="2 3" key="1">
    <citation type="submission" date="2014-04" db="EMBL/GenBank/DDBJ databases">
        <authorList>
            <consortium name="DOE Joint Genome Institute"/>
            <person name="Kuo A."/>
            <person name="Ruytinx J."/>
            <person name="Rineau F."/>
            <person name="Colpaert J."/>
            <person name="Kohler A."/>
            <person name="Nagy L.G."/>
            <person name="Floudas D."/>
            <person name="Copeland A."/>
            <person name="Barry K.W."/>
            <person name="Cichocki N."/>
            <person name="Veneault-Fourrey C."/>
            <person name="LaButti K."/>
            <person name="Lindquist E.A."/>
            <person name="Lipzen A."/>
            <person name="Lundell T."/>
            <person name="Morin E."/>
            <person name="Murat C."/>
            <person name="Sun H."/>
            <person name="Tunlid A."/>
            <person name="Henrissat B."/>
            <person name="Grigoriev I.V."/>
            <person name="Hibbett D.S."/>
            <person name="Martin F."/>
            <person name="Nordberg H.P."/>
            <person name="Cantor M.N."/>
            <person name="Hua S.X."/>
        </authorList>
    </citation>
    <scope>NUCLEOTIDE SEQUENCE [LARGE SCALE GENOMIC DNA]</scope>
    <source>
        <strain evidence="2 3">UH-Slu-Lm8-n1</strain>
    </source>
</reference>
<dbReference type="OrthoDB" id="10312548at2759"/>
<evidence type="ECO:0000313" key="2">
    <source>
        <dbReference type="EMBL" id="KIK32065.1"/>
    </source>
</evidence>
<dbReference type="HOGENOM" id="CLU_1526152_0_0_1"/>